<dbReference type="InterPro" id="IPR029058">
    <property type="entry name" value="AB_hydrolase_fold"/>
</dbReference>
<dbReference type="InterPro" id="IPR050593">
    <property type="entry name" value="LovG"/>
</dbReference>
<dbReference type="InterPro" id="IPR005645">
    <property type="entry name" value="FSH-like_dom"/>
</dbReference>
<keyword evidence="1" id="KW-0378">Hydrolase</keyword>
<dbReference type="GO" id="GO:0016787">
    <property type="term" value="F:hydrolase activity"/>
    <property type="evidence" value="ECO:0007669"/>
    <property type="project" value="UniProtKB-KW"/>
</dbReference>
<feature type="domain" description="Serine hydrolase" evidence="2">
    <location>
        <begin position="3"/>
        <end position="245"/>
    </location>
</feature>
<evidence type="ECO:0000256" key="1">
    <source>
        <dbReference type="ARBA" id="ARBA00022801"/>
    </source>
</evidence>
<dbReference type="Gene3D" id="3.40.50.1820">
    <property type="entry name" value="alpha/beta hydrolase"/>
    <property type="match status" value="2"/>
</dbReference>
<reference evidence="3" key="1">
    <citation type="submission" date="2016-12" db="EMBL/GenBank/DDBJ databases">
        <title>The genomes of Aspergillus section Nigri reveals drivers in fungal speciation.</title>
        <authorList>
            <consortium name="DOE Joint Genome Institute"/>
            <person name="Vesth T.C."/>
            <person name="Nybo J."/>
            <person name="Theobald S."/>
            <person name="Brandl J."/>
            <person name="Frisvad J.C."/>
            <person name="Nielsen K.F."/>
            <person name="Lyhne E.K."/>
            <person name="Kogle M.E."/>
            <person name="Kuo A."/>
            <person name="Riley R."/>
            <person name="Clum A."/>
            <person name="Nolan M."/>
            <person name="Lipzen A."/>
            <person name="Salamov A."/>
            <person name="Henrissat B."/>
            <person name="Wiebenga A."/>
            <person name="De vries R.P."/>
            <person name="Grigoriev I.V."/>
            <person name="Mortensen U.H."/>
            <person name="Andersen M.R."/>
            <person name="Baker S.E."/>
        </authorList>
    </citation>
    <scope>NUCLEOTIDE SEQUENCE</scope>
    <source>
        <strain evidence="3">CBS 122712</strain>
    </source>
</reference>
<evidence type="ECO:0000259" key="2">
    <source>
        <dbReference type="Pfam" id="PF03959"/>
    </source>
</evidence>
<keyword evidence="4" id="KW-1185">Reference proteome</keyword>
<dbReference type="VEuPathDB" id="FungiDB:BO83DRAFT_463452"/>
<proteinExistence type="predicted"/>
<evidence type="ECO:0000313" key="4">
    <source>
        <dbReference type="Proteomes" id="UP000246171"/>
    </source>
</evidence>
<feature type="domain" description="Serine hydrolase" evidence="2">
    <location>
        <begin position="253"/>
        <end position="482"/>
    </location>
</feature>
<dbReference type="RefSeq" id="XP_025389293.1">
    <property type="nucleotide sequence ID" value="XM_025537354.1"/>
</dbReference>
<dbReference type="EMBL" id="MSFU01000009">
    <property type="protein sequence ID" value="PWY75763.1"/>
    <property type="molecule type" value="Genomic_DNA"/>
</dbReference>
<sequence length="502" mass="55627">MHFLCLHGAIGNTEVLAVLHLQIVLATYYVINDKQLTAPLLKELNTDSSATTFHYLNGPLLVSPPPGFEAYFGVGPHYRWIDDGQKPGKSTIRRVRDLPTSESNDDAMREVLGDVHCRNYTDLMDYIEGVLEKNPEIGGMIAYSEGAAAAATYILDEQRRHREDGRERQIKCAMFVGGWPAMRRDTKGFILADDGGDEMIDIPTLHVLGANDPYRYGSEALFETCDPDAAEFFDMGKGHTLPRSGLVISELAQKMRFLCLHGSITSAETLSAQLGPLQKNLAADNTASFYCVNAPHATTAPGGYIEYFGHPPHYRWLNYVGVGIDAIYDTVRGARSKQHATPEDAFRSLIPPELSWVNYEDVLRYIEETLEKNPDIEGLLGYSEGATVGAAYILREQMREQETGRTRQIKCAIFLAGIPPVKAENGFIFADEQEEMIDLPTVHIVGANDPFRIAADCLYNICDPDSAYFFDTGKGHTIPRGGPVIDELGDAIRELVQRTKEG</sequence>
<dbReference type="GO" id="GO:0019748">
    <property type="term" value="P:secondary metabolic process"/>
    <property type="evidence" value="ECO:0007669"/>
    <property type="project" value="TreeGrafter"/>
</dbReference>
<comment type="caution">
    <text evidence="3">The sequence shown here is derived from an EMBL/GenBank/DDBJ whole genome shotgun (WGS) entry which is preliminary data.</text>
</comment>
<dbReference type="PANTHER" id="PTHR48070">
    <property type="entry name" value="ESTERASE OVCA2"/>
    <property type="match status" value="1"/>
</dbReference>
<dbReference type="SUPFAM" id="SSF53474">
    <property type="entry name" value="alpha/beta-Hydrolases"/>
    <property type="match status" value="1"/>
</dbReference>
<evidence type="ECO:0000313" key="3">
    <source>
        <dbReference type="EMBL" id="PWY75763.1"/>
    </source>
</evidence>
<dbReference type="AlphaFoldDB" id="A0A317VN49"/>
<accession>A0A317VN49</accession>
<protein>
    <submittedName>
        <fullName evidence="3">DUF341 family oxidoreductase</fullName>
    </submittedName>
</protein>
<dbReference type="GO" id="GO:0005737">
    <property type="term" value="C:cytoplasm"/>
    <property type="evidence" value="ECO:0007669"/>
    <property type="project" value="TreeGrafter"/>
</dbReference>
<dbReference type="Pfam" id="PF03959">
    <property type="entry name" value="FSH1"/>
    <property type="match status" value="2"/>
</dbReference>
<gene>
    <name evidence="3" type="ORF">BO83DRAFT_463452</name>
</gene>
<organism evidence="3 4">
    <name type="scientific">Aspergillus eucalypticola (strain CBS 122712 / IBT 29274)</name>
    <dbReference type="NCBI Taxonomy" id="1448314"/>
    <lineage>
        <taxon>Eukaryota</taxon>
        <taxon>Fungi</taxon>
        <taxon>Dikarya</taxon>
        <taxon>Ascomycota</taxon>
        <taxon>Pezizomycotina</taxon>
        <taxon>Eurotiomycetes</taxon>
        <taxon>Eurotiomycetidae</taxon>
        <taxon>Eurotiales</taxon>
        <taxon>Aspergillaceae</taxon>
        <taxon>Aspergillus</taxon>
        <taxon>Aspergillus subgen. Circumdati</taxon>
    </lineage>
</organism>
<dbReference type="GeneID" id="37059316"/>
<dbReference type="PANTHER" id="PTHR48070:SF4">
    <property type="entry name" value="ESTERASE ALNB"/>
    <property type="match status" value="1"/>
</dbReference>
<dbReference type="Proteomes" id="UP000246171">
    <property type="component" value="Unassembled WGS sequence"/>
</dbReference>
<dbReference type="GO" id="GO:0005634">
    <property type="term" value="C:nucleus"/>
    <property type="evidence" value="ECO:0007669"/>
    <property type="project" value="TreeGrafter"/>
</dbReference>
<dbReference type="OrthoDB" id="414698at2759"/>
<name>A0A317VN49_ASPEC</name>